<evidence type="ECO:0000313" key="3">
    <source>
        <dbReference type="Proteomes" id="UP000258707"/>
    </source>
</evidence>
<keyword evidence="2" id="KW-0282">Flagellum</keyword>
<dbReference type="KEGG" id="nan:AArc1_2257"/>
<dbReference type="RefSeq" id="WP_117364626.1">
    <property type="nucleotide sequence ID" value="NZ_CP024047.1"/>
</dbReference>
<dbReference type="OrthoDB" id="118051at2157"/>
<feature type="transmembrane region" description="Helical" evidence="1">
    <location>
        <begin position="20"/>
        <end position="44"/>
    </location>
</feature>
<dbReference type="EMBL" id="CP024047">
    <property type="protein sequence ID" value="AXR78573.1"/>
    <property type="molecule type" value="Genomic_DNA"/>
</dbReference>
<keyword evidence="1" id="KW-1133">Transmembrane helix</keyword>
<accession>A0A346PGC8</accession>
<protein>
    <submittedName>
        <fullName evidence="2">Pilin/flagellin</fullName>
    </submittedName>
</protein>
<name>A0A346PGC8_9EURY</name>
<keyword evidence="1" id="KW-0472">Membrane</keyword>
<dbReference type="Pfam" id="PF23960">
    <property type="entry name" value="DUF7289"/>
    <property type="match status" value="1"/>
</dbReference>
<evidence type="ECO:0000313" key="2">
    <source>
        <dbReference type="EMBL" id="AXR78573.1"/>
    </source>
</evidence>
<keyword evidence="2" id="KW-0966">Cell projection</keyword>
<dbReference type="InterPro" id="IPR055713">
    <property type="entry name" value="DUF7289"/>
</dbReference>
<reference evidence="3" key="1">
    <citation type="submission" date="2017-10" db="EMBL/GenBank/DDBJ databases">
        <title>Phenotypic and genomic properties of facultatively anaerobic sulfur-reducing natronoarchaea from hypersaline soda lakes.</title>
        <authorList>
            <person name="Sorokin D.Y."/>
            <person name="Kublanov I.V."/>
            <person name="Roman P."/>
            <person name="Sinninghe Damste J.S."/>
            <person name="Golyshin P.N."/>
            <person name="Rojo D."/>
            <person name="Ciordia S."/>
            <person name="Mena Md.C."/>
            <person name="Ferrer M."/>
            <person name="Messina E."/>
            <person name="Smedile F."/>
            <person name="La Spada G."/>
            <person name="La Cono V."/>
            <person name="Yakimov M.M."/>
        </authorList>
    </citation>
    <scope>NUCLEOTIDE SEQUENCE [LARGE SCALE GENOMIC DNA]</scope>
    <source>
        <strain evidence="3">AArc1</strain>
    </source>
</reference>
<evidence type="ECO:0000256" key="1">
    <source>
        <dbReference type="SAM" id="Phobius"/>
    </source>
</evidence>
<sequence length="259" mass="28099">MRRTRQLSGADADRGVSEVIAFVLVFGIIFGSVALISVTGLQAMESYQENEQLQNAERAMGALADNFNDVMRYDGIEERYGELALQGGGVGTGSDGTQLNITVDGEPLDSSSYFGNEFDGVANDGVVTLGEFRYEHGSDEIAYDGGAVVRASEGSDGTNSAMLEGPHLKYNNETKTAVISLVSIDADDRSIQSDENLGFTMNVDERSSAVADIDDGHNLTVELEGESRYKDAWEDELEDWEDVDAERVIITIAEVEIDR</sequence>
<keyword evidence="2" id="KW-0969">Cilium</keyword>
<dbReference type="Proteomes" id="UP000258707">
    <property type="component" value="Chromosome"/>
</dbReference>
<keyword evidence="1" id="KW-0812">Transmembrane</keyword>
<organism evidence="2 3">
    <name type="scientific">Natrarchaeobaculum sulfurireducens</name>
    <dbReference type="NCBI Taxonomy" id="2044521"/>
    <lineage>
        <taxon>Archaea</taxon>
        <taxon>Methanobacteriati</taxon>
        <taxon>Methanobacteriota</taxon>
        <taxon>Stenosarchaea group</taxon>
        <taxon>Halobacteria</taxon>
        <taxon>Halobacteriales</taxon>
        <taxon>Natrialbaceae</taxon>
        <taxon>Natrarchaeobaculum</taxon>
    </lineage>
</organism>
<proteinExistence type="predicted"/>
<dbReference type="AlphaFoldDB" id="A0A346PGC8"/>
<gene>
    <name evidence="2" type="ORF">AArc1_2257</name>
</gene>
<dbReference type="GeneID" id="37641848"/>